<evidence type="ECO:0000259" key="2">
    <source>
        <dbReference type="Pfam" id="PF01693"/>
    </source>
</evidence>
<feature type="compositionally biased region" description="Low complexity" evidence="1">
    <location>
        <begin position="37"/>
        <end position="72"/>
    </location>
</feature>
<feature type="region of interest" description="Disordered" evidence="1">
    <location>
        <begin position="1"/>
        <end position="22"/>
    </location>
</feature>
<dbReference type="Proteomes" id="UP000092993">
    <property type="component" value="Unassembled WGS sequence"/>
</dbReference>
<protein>
    <recommendedName>
        <fullName evidence="2">Ribonuclease H1 N-terminal domain-containing protein</fullName>
    </recommendedName>
</protein>
<gene>
    <name evidence="3" type="ORF">A0H81_10929</name>
</gene>
<dbReference type="Pfam" id="PF01693">
    <property type="entry name" value="Cauli_VI"/>
    <property type="match status" value="1"/>
</dbReference>
<dbReference type="AlphaFoldDB" id="A0A1C7LXB4"/>
<reference evidence="3 4" key="1">
    <citation type="submission" date="2016-03" db="EMBL/GenBank/DDBJ databases">
        <title>Whole genome sequencing of Grifola frondosa 9006-11.</title>
        <authorList>
            <person name="Min B."/>
            <person name="Park H."/>
            <person name="Kim J.-G."/>
            <person name="Cho H."/>
            <person name="Oh Y.-L."/>
            <person name="Kong W.-S."/>
            <person name="Choi I.-G."/>
        </authorList>
    </citation>
    <scope>NUCLEOTIDE SEQUENCE [LARGE SCALE GENOMIC DNA]</scope>
    <source>
        <strain evidence="3 4">9006-11</strain>
    </source>
</reference>
<name>A0A1C7LXB4_GRIFR</name>
<dbReference type="InterPro" id="IPR011320">
    <property type="entry name" value="RNase_H1_N"/>
</dbReference>
<dbReference type="STRING" id="5627.A0A1C7LXB4"/>
<dbReference type="SUPFAM" id="SSF55658">
    <property type="entry name" value="L9 N-domain-like"/>
    <property type="match status" value="1"/>
</dbReference>
<comment type="caution">
    <text evidence="3">The sequence shown here is derived from an EMBL/GenBank/DDBJ whole genome shotgun (WGS) entry which is preliminary data.</text>
</comment>
<evidence type="ECO:0000313" key="3">
    <source>
        <dbReference type="EMBL" id="OBZ69292.1"/>
    </source>
</evidence>
<evidence type="ECO:0000256" key="1">
    <source>
        <dbReference type="SAM" id="MobiDB-lite"/>
    </source>
</evidence>
<feature type="region of interest" description="Disordered" evidence="1">
    <location>
        <begin position="37"/>
        <end position="79"/>
    </location>
</feature>
<dbReference type="Gene3D" id="3.40.970.10">
    <property type="entry name" value="Ribonuclease H1, N-terminal domain"/>
    <property type="match status" value="1"/>
</dbReference>
<accession>A0A1C7LXB4</accession>
<dbReference type="InterPro" id="IPR037056">
    <property type="entry name" value="RNase_H1_N_sf"/>
</dbReference>
<feature type="domain" description="Ribonuclease H1 N-terminal" evidence="2">
    <location>
        <begin position="114"/>
        <end position="155"/>
    </location>
</feature>
<organism evidence="3 4">
    <name type="scientific">Grifola frondosa</name>
    <name type="common">Maitake</name>
    <name type="synonym">Polyporus frondosus</name>
    <dbReference type="NCBI Taxonomy" id="5627"/>
    <lineage>
        <taxon>Eukaryota</taxon>
        <taxon>Fungi</taxon>
        <taxon>Dikarya</taxon>
        <taxon>Basidiomycota</taxon>
        <taxon>Agaricomycotina</taxon>
        <taxon>Agaricomycetes</taxon>
        <taxon>Polyporales</taxon>
        <taxon>Grifolaceae</taxon>
        <taxon>Grifola</taxon>
    </lineage>
</organism>
<sequence length="170" mass="17859">MARTNRNAKGGEPTNGSPTFTLSQLADALQLIIAQQAEAQTQTQAESQDDSGSTGTSDATSDTSDTSDISSPPRRPLHLLDRPMILHPNFTPTLPTGSQGLISGPSTPSTAERWYAVIRGRAVGVFEGWHNVSPLVTGVSYAIYQRYSSRSAAQAAFDAAEAAGTVAVLP</sequence>
<keyword evidence="4" id="KW-1185">Reference proteome</keyword>
<evidence type="ECO:0000313" key="4">
    <source>
        <dbReference type="Proteomes" id="UP000092993"/>
    </source>
</evidence>
<dbReference type="InterPro" id="IPR009027">
    <property type="entry name" value="Ribosomal_bL9/RNase_H1_N"/>
</dbReference>
<proteinExistence type="predicted"/>
<dbReference type="EMBL" id="LUGG01000018">
    <property type="protein sequence ID" value="OBZ69292.1"/>
    <property type="molecule type" value="Genomic_DNA"/>
</dbReference>
<dbReference type="OrthoDB" id="2804415at2759"/>